<dbReference type="RefSeq" id="WP_097544420.1">
    <property type="nucleotide sequence ID" value="NZ_NWSK01000005.1"/>
</dbReference>
<organism evidence="2 3">
    <name type="scientific">Rhizobium anhuiense</name>
    <dbReference type="NCBI Taxonomy" id="1184720"/>
    <lineage>
        <taxon>Bacteria</taxon>
        <taxon>Pseudomonadati</taxon>
        <taxon>Pseudomonadota</taxon>
        <taxon>Alphaproteobacteria</taxon>
        <taxon>Hyphomicrobiales</taxon>
        <taxon>Rhizobiaceae</taxon>
        <taxon>Rhizobium/Agrobacterium group</taxon>
        <taxon>Rhizobium</taxon>
    </lineage>
</organism>
<evidence type="ECO:0000313" key="2">
    <source>
        <dbReference type="EMBL" id="PDS49287.1"/>
    </source>
</evidence>
<keyword evidence="1" id="KW-0812">Transmembrane</keyword>
<dbReference type="Proteomes" id="UP000219972">
    <property type="component" value="Unassembled WGS sequence"/>
</dbReference>
<evidence type="ECO:0000256" key="1">
    <source>
        <dbReference type="SAM" id="Phobius"/>
    </source>
</evidence>
<comment type="caution">
    <text evidence="2">The sequence shown here is derived from an EMBL/GenBank/DDBJ whole genome shotgun (WGS) entry which is preliminary data.</text>
</comment>
<reference evidence="2 3" key="1">
    <citation type="submission" date="2017-09" db="EMBL/GenBank/DDBJ databases">
        <title>Comparative genomics of rhizobia isolated from Phaseolus vulgaris in China.</title>
        <authorList>
            <person name="Tong W."/>
        </authorList>
    </citation>
    <scope>NUCLEOTIDE SEQUENCE [LARGE SCALE GENOMIC DNA]</scope>
    <source>
        <strain evidence="2 3">Y27</strain>
    </source>
</reference>
<gene>
    <name evidence="2" type="ORF">CO662_25485</name>
</gene>
<keyword evidence="1" id="KW-0472">Membrane</keyword>
<proteinExistence type="predicted"/>
<name>A0ABX4J2K1_9HYPH</name>
<protein>
    <submittedName>
        <fullName evidence="2">Uncharacterized protein</fullName>
    </submittedName>
</protein>
<keyword evidence="3" id="KW-1185">Reference proteome</keyword>
<dbReference type="GeneID" id="75219910"/>
<feature type="transmembrane region" description="Helical" evidence="1">
    <location>
        <begin position="12"/>
        <end position="35"/>
    </location>
</feature>
<keyword evidence="1" id="KW-1133">Transmembrane helix</keyword>
<accession>A0ABX4J2K1</accession>
<evidence type="ECO:0000313" key="3">
    <source>
        <dbReference type="Proteomes" id="UP000219972"/>
    </source>
</evidence>
<dbReference type="EMBL" id="NWSL01000020">
    <property type="protein sequence ID" value="PDS49287.1"/>
    <property type="molecule type" value="Genomic_DNA"/>
</dbReference>
<feature type="transmembrane region" description="Helical" evidence="1">
    <location>
        <begin position="41"/>
        <end position="74"/>
    </location>
</feature>
<sequence>MATQFQSAARRSYWFSVLFSSLVDFVVAFIIALFFDNTAGQAFIVALIAIAALYIFQLLYALLGVIKVAILFYWFDKKKRVQATVDEMIARRMPKPVRFYADASEYLLSVVKSDTANNDAKLYAGAALGSIDTLRATNHSYQLINLGLVLEEAIKEYGRLVGFVWDDGLDIAPEDLAEIER</sequence>